<name>A0A6N2XRB0_9FIRM</name>
<dbReference type="AlphaFoldDB" id="A0A6N2XRB0"/>
<dbReference type="EMBL" id="CACRTF010000026">
    <property type="protein sequence ID" value="VYT57031.1"/>
    <property type="molecule type" value="Genomic_DNA"/>
</dbReference>
<proteinExistence type="predicted"/>
<reference evidence="1" key="1">
    <citation type="submission" date="2019-11" db="EMBL/GenBank/DDBJ databases">
        <authorList>
            <person name="Feng L."/>
        </authorList>
    </citation>
    <scope>NUCLEOTIDE SEQUENCE</scope>
    <source>
        <strain evidence="1">CbolteaeLFYP116</strain>
    </source>
</reference>
<accession>A0A6N2XRB0</accession>
<gene>
    <name evidence="1" type="ORF">CBLFYP116_05863</name>
</gene>
<protein>
    <submittedName>
        <fullName evidence="1">Uncharacterized protein</fullName>
    </submittedName>
</protein>
<sequence>MEYSNRYKIPKKMAPHMSHRPLSQNAADVCRTAPAYGFPYMTRSTYP</sequence>
<organism evidence="1">
    <name type="scientific">Enterocloster bolteae</name>
    <dbReference type="NCBI Taxonomy" id="208479"/>
    <lineage>
        <taxon>Bacteria</taxon>
        <taxon>Bacillati</taxon>
        <taxon>Bacillota</taxon>
        <taxon>Clostridia</taxon>
        <taxon>Lachnospirales</taxon>
        <taxon>Lachnospiraceae</taxon>
        <taxon>Enterocloster</taxon>
    </lineage>
</organism>
<evidence type="ECO:0000313" key="1">
    <source>
        <dbReference type="EMBL" id="VYT57031.1"/>
    </source>
</evidence>